<proteinExistence type="predicted"/>
<evidence type="ECO:0000256" key="1">
    <source>
        <dbReference type="SAM" id="MobiDB-lite"/>
    </source>
</evidence>
<reference evidence="3" key="2">
    <citation type="submission" date="2020-09" db="EMBL/GenBank/DDBJ databases">
        <authorList>
            <person name="Sun Q."/>
            <person name="Zhou Y."/>
        </authorList>
    </citation>
    <scope>NUCLEOTIDE SEQUENCE</scope>
    <source>
        <strain evidence="3">CGMCC 1.15794</strain>
    </source>
</reference>
<accession>A0A917ICI8</accession>
<feature type="compositionally biased region" description="Polar residues" evidence="1">
    <location>
        <begin position="182"/>
        <end position="193"/>
    </location>
</feature>
<dbReference type="EMBL" id="BMJY01000001">
    <property type="protein sequence ID" value="GGH33780.1"/>
    <property type="molecule type" value="Genomic_DNA"/>
</dbReference>
<organism evidence="3 4">
    <name type="scientific">Microbacterium album</name>
    <dbReference type="NCBI Taxonomy" id="2053191"/>
    <lineage>
        <taxon>Bacteria</taxon>
        <taxon>Bacillati</taxon>
        <taxon>Actinomycetota</taxon>
        <taxon>Actinomycetes</taxon>
        <taxon>Micrococcales</taxon>
        <taxon>Microbacteriaceae</taxon>
        <taxon>Microbacterium</taxon>
    </lineage>
</organism>
<name>A0A917ICI8_9MICO</name>
<feature type="transmembrane region" description="Helical" evidence="2">
    <location>
        <begin position="86"/>
        <end position="107"/>
    </location>
</feature>
<keyword evidence="2" id="KW-0472">Membrane</keyword>
<keyword evidence="2" id="KW-0812">Transmembrane</keyword>
<reference evidence="3" key="1">
    <citation type="journal article" date="2014" name="Int. J. Syst. Evol. Microbiol.">
        <title>Complete genome sequence of Corynebacterium casei LMG S-19264T (=DSM 44701T), isolated from a smear-ripened cheese.</title>
        <authorList>
            <consortium name="US DOE Joint Genome Institute (JGI-PGF)"/>
            <person name="Walter F."/>
            <person name="Albersmeier A."/>
            <person name="Kalinowski J."/>
            <person name="Ruckert C."/>
        </authorList>
    </citation>
    <scope>NUCLEOTIDE SEQUENCE</scope>
    <source>
        <strain evidence="3">CGMCC 1.15794</strain>
    </source>
</reference>
<evidence type="ECO:0000313" key="3">
    <source>
        <dbReference type="EMBL" id="GGH33780.1"/>
    </source>
</evidence>
<comment type="caution">
    <text evidence="3">The sequence shown here is derived from an EMBL/GenBank/DDBJ whole genome shotgun (WGS) entry which is preliminary data.</text>
</comment>
<gene>
    <name evidence="3" type="ORF">GCM10010921_01010</name>
</gene>
<protein>
    <submittedName>
        <fullName evidence="3">Uncharacterized protein</fullName>
    </submittedName>
</protein>
<keyword evidence="4" id="KW-1185">Reference proteome</keyword>
<keyword evidence="2" id="KW-1133">Transmembrane helix</keyword>
<evidence type="ECO:0000313" key="4">
    <source>
        <dbReference type="Proteomes" id="UP000657592"/>
    </source>
</evidence>
<dbReference type="AlphaFoldDB" id="A0A917ICI8"/>
<evidence type="ECO:0000256" key="2">
    <source>
        <dbReference type="SAM" id="Phobius"/>
    </source>
</evidence>
<feature type="region of interest" description="Disordered" evidence="1">
    <location>
        <begin position="173"/>
        <end position="193"/>
    </location>
</feature>
<dbReference type="Proteomes" id="UP000657592">
    <property type="component" value="Unassembled WGS sequence"/>
</dbReference>
<sequence>MGRFEVAQKVIQADGLGAAGPTRTASETLKWHVTHQRLPEIDRMRTPPPALFIRDTERNEDDMKRKLAAAQERGDAKKHIKKRARLALMAASTAIGLTMATTAPAAAATHDVSATLNCAGALFQSGNFRAHTAGSGASLQLTANAHWASVWTLRTGLRNTSGTQVTATLEQAPTNRSKHSYKTSSGSTSIPNTSLAMNARVGKTETTSGCVALWPPTFSGILTL</sequence>